<dbReference type="Pfam" id="PF09751">
    <property type="entry name" value="Es2"/>
    <property type="match status" value="1"/>
</dbReference>
<organism evidence="5 7">
    <name type="scientific">Ustilago bromivora</name>
    <dbReference type="NCBI Taxonomy" id="307758"/>
    <lineage>
        <taxon>Eukaryota</taxon>
        <taxon>Fungi</taxon>
        <taxon>Dikarya</taxon>
        <taxon>Basidiomycota</taxon>
        <taxon>Ustilaginomycotina</taxon>
        <taxon>Ustilaginomycetes</taxon>
        <taxon>Ustilaginales</taxon>
        <taxon>Ustilaginaceae</taxon>
        <taxon>Ustilago</taxon>
    </lineage>
</organism>
<feature type="region of interest" description="Disordered" evidence="4">
    <location>
        <begin position="341"/>
        <end position="409"/>
    </location>
</feature>
<reference evidence="7" key="2">
    <citation type="submission" date="2016-04" db="EMBL/GenBank/DDBJ databases">
        <authorList>
            <person name="Guldener U."/>
            <person name="Guldener U."/>
        </authorList>
    </citation>
    <scope>NUCLEOTIDE SEQUENCE [LARGE SCALE GENOMIC DNA]</scope>
    <source>
        <strain evidence="7">UB2112</strain>
    </source>
</reference>
<dbReference type="PANTHER" id="PTHR12940:SF0">
    <property type="entry name" value="SPLICING FACTOR ESS-2 HOMOLOG"/>
    <property type="match status" value="1"/>
</dbReference>
<dbReference type="AlphaFoldDB" id="A0A1K0FV09"/>
<evidence type="ECO:0000256" key="2">
    <source>
        <dbReference type="ARBA" id="ARBA00009072"/>
    </source>
</evidence>
<evidence type="ECO:0000313" key="6">
    <source>
        <dbReference type="EMBL" id="SYW77321.1"/>
    </source>
</evidence>
<feature type="region of interest" description="Disordered" evidence="4">
    <location>
        <begin position="452"/>
        <end position="475"/>
    </location>
</feature>
<evidence type="ECO:0000313" key="5">
    <source>
        <dbReference type="EMBL" id="SAM59453.1"/>
    </source>
</evidence>
<evidence type="ECO:0000256" key="1">
    <source>
        <dbReference type="ARBA" id="ARBA00004123"/>
    </source>
</evidence>
<name>A0A1K0FV09_9BASI</name>
<gene>
    <name evidence="6" type="ORF">UBRO2_01780</name>
    <name evidence="5" type="ORF">UBRO_01078</name>
</gene>
<feature type="compositionally biased region" description="Basic and acidic residues" evidence="4">
    <location>
        <begin position="466"/>
        <end position="475"/>
    </location>
</feature>
<comment type="similarity">
    <text evidence="2">Belongs to the ESS2 family.</text>
</comment>
<dbReference type="OrthoDB" id="19679at2759"/>
<comment type="subcellular location">
    <subcellularLocation>
        <location evidence="1">Nucleus</location>
    </subcellularLocation>
</comment>
<proteinExistence type="inferred from homology"/>
<feature type="region of interest" description="Disordered" evidence="4">
    <location>
        <begin position="219"/>
        <end position="240"/>
    </location>
</feature>
<dbReference type="GO" id="GO:0071013">
    <property type="term" value="C:catalytic step 2 spliceosome"/>
    <property type="evidence" value="ECO:0007669"/>
    <property type="project" value="TreeGrafter"/>
</dbReference>
<feature type="compositionally biased region" description="Polar residues" evidence="4">
    <location>
        <begin position="351"/>
        <end position="367"/>
    </location>
</feature>
<evidence type="ECO:0000313" key="7">
    <source>
        <dbReference type="Proteomes" id="UP000179920"/>
    </source>
</evidence>
<dbReference type="Proteomes" id="UP000658997">
    <property type="component" value="Unassembled WGS sequence"/>
</dbReference>
<dbReference type="Proteomes" id="UP000179920">
    <property type="component" value="Chromosome I"/>
</dbReference>
<evidence type="ECO:0000256" key="3">
    <source>
        <dbReference type="ARBA" id="ARBA00023242"/>
    </source>
</evidence>
<protein>
    <submittedName>
        <fullName evidence="5">Related to protein DGCR14, probably involved in pre-mRNA splicing</fullName>
    </submittedName>
</protein>
<dbReference type="InterPro" id="IPR019148">
    <property type="entry name" value="Nuclear_protein_DGCR14_ESS-2"/>
</dbReference>
<accession>A0A1K0FV09</accession>
<sequence>MPLRKEPPTPRSAAAASRLSSTPSTSTSGLEPLIPLKAGQRSLRSQSILTEEEYVSGLSSIIKRDFFPNLDRLEAENAYLAAVESDDPDRIRKALGRLVRVDGGVGEGKRRRIEGTLGRGEGGSGHRGEWDDTPLIGASKGAFDPTPAASTPGTAYGDQVEGEAGEEEELVSGITPNLDLSLGAFQAQYTSEGNASFSQLLDRDNQRRKRKYAHLFAREEASNQRRKQITQTEQEDAEKGKQLAIEANPDHTKLLEQGRKAMLMFESTTGGTLGESKEKEKEKIVLAERGRDPMDDLILVPEPRKDDRPALTGLNRWKHTARNALMFGPDANTDILCASSQPKEREEAEKPQTNFSAIRTLDESNPISGREEREGSEAGWSPSSSRVDAAIQRGRGRADSITSSAIDGMDTPKVNGYGFVTPYSTPQHSLQGEGEEKMHLRIYNAIKAKRRTDPSPSLTISGESISGREFELPNPTRREQLAVKLTASASPKPSAGGLTPYGTQKYTGLSTLRARAFASPRRKKAGELTPAARALLDRSTRGLTPSNGGGVGERGWTPTPQRTQRRMP</sequence>
<keyword evidence="8" id="KW-1185">Reference proteome</keyword>
<dbReference type="PANTHER" id="PTHR12940">
    <property type="entry name" value="ES-2 PROTEIN - RELATED"/>
    <property type="match status" value="1"/>
</dbReference>
<reference evidence="6" key="3">
    <citation type="submission" date="2018-08" db="EMBL/GenBank/DDBJ databases">
        <authorList>
            <person name="Guldener U."/>
        </authorList>
    </citation>
    <scope>NUCLEOTIDE SEQUENCE</scope>
    <source>
        <strain evidence="6">UB2</strain>
    </source>
</reference>
<evidence type="ECO:0000313" key="8">
    <source>
        <dbReference type="Proteomes" id="UP000658997"/>
    </source>
</evidence>
<dbReference type="EMBL" id="ULHB01000025">
    <property type="protein sequence ID" value="SYW77321.1"/>
    <property type="molecule type" value="Genomic_DNA"/>
</dbReference>
<evidence type="ECO:0000256" key="4">
    <source>
        <dbReference type="SAM" id="MobiDB-lite"/>
    </source>
</evidence>
<feature type="region of interest" description="Disordered" evidence="4">
    <location>
        <begin position="517"/>
        <end position="568"/>
    </location>
</feature>
<reference evidence="5" key="1">
    <citation type="submission" date="2016-04" db="EMBL/GenBank/DDBJ databases">
        <authorList>
            <person name="Evans L.H."/>
            <person name="Alamgir A."/>
            <person name="Owens N."/>
            <person name="Weber N.D."/>
            <person name="Virtaneva K."/>
            <person name="Barbian K."/>
            <person name="Babar A."/>
            <person name="Rosenke K."/>
        </authorList>
    </citation>
    <scope>NUCLEOTIDE SEQUENCE</scope>
    <source>
        <strain evidence="5">UB2112</strain>
    </source>
</reference>
<dbReference type="EMBL" id="LT558117">
    <property type="protein sequence ID" value="SAM59453.1"/>
    <property type="molecule type" value="Genomic_DNA"/>
</dbReference>
<keyword evidence="3" id="KW-0539">Nucleus</keyword>
<feature type="compositionally biased region" description="Polar residues" evidence="4">
    <location>
        <begin position="454"/>
        <end position="464"/>
    </location>
</feature>
<feature type="compositionally biased region" description="Low complexity" evidence="4">
    <location>
        <begin position="11"/>
        <end position="28"/>
    </location>
</feature>
<feature type="region of interest" description="Disordered" evidence="4">
    <location>
        <begin position="1"/>
        <end position="37"/>
    </location>
</feature>